<name>A0ABU2MQ17_9ACTN</name>
<dbReference type="InterPro" id="IPR032349">
    <property type="entry name" value="DUF4865"/>
</dbReference>
<reference evidence="2" key="1">
    <citation type="submission" date="2023-07" db="EMBL/GenBank/DDBJ databases">
        <title>30 novel species of actinomycetes from the DSMZ collection.</title>
        <authorList>
            <person name="Nouioui I."/>
        </authorList>
    </citation>
    <scope>NUCLEOTIDE SEQUENCE [LARGE SCALE GENOMIC DNA]</scope>
    <source>
        <strain evidence="2">DSM 44938</strain>
    </source>
</reference>
<evidence type="ECO:0000313" key="1">
    <source>
        <dbReference type="EMBL" id="MDT0343645.1"/>
    </source>
</evidence>
<proteinExistence type="predicted"/>
<dbReference type="Proteomes" id="UP001183246">
    <property type="component" value="Unassembled WGS sequence"/>
</dbReference>
<dbReference type="Pfam" id="PF16157">
    <property type="entry name" value="DUF4865"/>
    <property type="match status" value="1"/>
</dbReference>
<accession>A0ABU2MQ17</accession>
<sequence>MYAKQYEITLPADYDMAIIRKRVADGGHVLDDRAGLGLKAYVIRERGIDGSPVNQYAPFYLWNDAGAMAHFLVGGGGFQNIVRDFGRPVARHWAGIACHTRPARTSPPRAASRRLTPLATGPGADTTGLALAGLIEQEVEQLREFARHDDVHTAALAFDPHHWHLMRFVLWRDTAAPDATATERYEVLHLSSPGLAGLPEGRAWSHGKPMGLCVRRDVPCPGKSAGGGP</sequence>
<comment type="caution">
    <text evidence="1">The sequence shown here is derived from an EMBL/GenBank/DDBJ whole genome shotgun (WGS) entry which is preliminary data.</text>
</comment>
<dbReference type="EMBL" id="JAVREL010000006">
    <property type="protein sequence ID" value="MDT0343645.1"/>
    <property type="molecule type" value="Genomic_DNA"/>
</dbReference>
<protein>
    <submittedName>
        <fullName evidence="1">DUF4865 family protein</fullName>
    </submittedName>
</protein>
<evidence type="ECO:0000313" key="2">
    <source>
        <dbReference type="Proteomes" id="UP001183246"/>
    </source>
</evidence>
<keyword evidence="2" id="KW-1185">Reference proteome</keyword>
<gene>
    <name evidence="1" type="ORF">RM590_13640</name>
</gene>
<organism evidence="1 2">
    <name type="scientific">Streptomyces litchfieldiae</name>
    <dbReference type="NCBI Taxonomy" id="3075543"/>
    <lineage>
        <taxon>Bacteria</taxon>
        <taxon>Bacillati</taxon>
        <taxon>Actinomycetota</taxon>
        <taxon>Actinomycetes</taxon>
        <taxon>Kitasatosporales</taxon>
        <taxon>Streptomycetaceae</taxon>
        <taxon>Streptomyces</taxon>
    </lineage>
</organism>
<dbReference type="RefSeq" id="WP_311704781.1">
    <property type="nucleotide sequence ID" value="NZ_JAVREL010000006.1"/>
</dbReference>